<dbReference type="PANTHER" id="PTHR42913">
    <property type="entry name" value="APOPTOSIS-INDUCING FACTOR 1"/>
    <property type="match status" value="1"/>
</dbReference>
<dbReference type="GeneID" id="99765630"/>
<evidence type="ECO:0000256" key="3">
    <source>
        <dbReference type="ARBA" id="ARBA00022630"/>
    </source>
</evidence>
<evidence type="ECO:0000256" key="5">
    <source>
        <dbReference type="ARBA" id="ARBA00023002"/>
    </source>
</evidence>
<evidence type="ECO:0000259" key="6">
    <source>
        <dbReference type="Pfam" id="PF07992"/>
    </source>
</evidence>
<evidence type="ECO:0000313" key="7">
    <source>
        <dbReference type="EMBL" id="MBF5051436.1"/>
    </source>
</evidence>
<protein>
    <submittedName>
        <fullName evidence="7">NADH dehydrogenase</fullName>
    </submittedName>
</protein>
<dbReference type="Proteomes" id="UP000644441">
    <property type="component" value="Unassembled WGS sequence"/>
</dbReference>
<evidence type="ECO:0000256" key="1">
    <source>
        <dbReference type="ARBA" id="ARBA00001974"/>
    </source>
</evidence>
<dbReference type="PRINTS" id="PR00411">
    <property type="entry name" value="PNDRDTASEI"/>
</dbReference>
<dbReference type="InterPro" id="IPR051169">
    <property type="entry name" value="NADH-Q_oxidoreductase"/>
</dbReference>
<reference evidence="7 8" key="1">
    <citation type="submission" date="2012-09" db="EMBL/GenBank/DDBJ databases">
        <title>Genome Sequence of alkane-degrading Bacterium Alcanivorax venustensis ISO4.</title>
        <authorList>
            <person name="Lai Q."/>
            <person name="Shao Z."/>
        </authorList>
    </citation>
    <scope>NUCLEOTIDE SEQUENCE [LARGE SCALE GENOMIC DNA]</scope>
    <source>
        <strain evidence="7 8">ISO4</strain>
    </source>
</reference>
<dbReference type="InterPro" id="IPR023753">
    <property type="entry name" value="FAD/NAD-binding_dom"/>
</dbReference>
<gene>
    <name evidence="7" type="ORF">ISO4_00038</name>
</gene>
<comment type="caution">
    <text evidence="7">The sequence shown here is derived from an EMBL/GenBank/DDBJ whole genome shotgun (WGS) entry which is preliminary data.</text>
</comment>
<dbReference type="Pfam" id="PF07992">
    <property type="entry name" value="Pyr_redox_2"/>
    <property type="match status" value="1"/>
</dbReference>
<dbReference type="PANTHER" id="PTHR42913:SF3">
    <property type="entry name" value="64 KDA MITOCHONDRIAL NADH DEHYDROGENASE (EUROFUNG)"/>
    <property type="match status" value="1"/>
</dbReference>
<dbReference type="InterPro" id="IPR036188">
    <property type="entry name" value="FAD/NAD-bd_sf"/>
</dbReference>
<comment type="similarity">
    <text evidence="2">Belongs to the NADH dehydrogenase family.</text>
</comment>
<feature type="domain" description="FAD/NAD(P)-binding" evidence="6">
    <location>
        <begin position="5"/>
        <end position="334"/>
    </location>
</feature>
<organism evidence="7 8">
    <name type="scientific">Alloalcanivorax venustensis ISO4</name>
    <dbReference type="NCBI Taxonomy" id="1177184"/>
    <lineage>
        <taxon>Bacteria</taxon>
        <taxon>Pseudomonadati</taxon>
        <taxon>Pseudomonadota</taxon>
        <taxon>Gammaproteobacteria</taxon>
        <taxon>Oceanospirillales</taxon>
        <taxon>Alcanivoracaceae</taxon>
        <taxon>Alloalcanivorax</taxon>
    </lineage>
</organism>
<sequence length="430" mass="47363">MSKPKIVVVGGGAGGLPLVTQLGRKLGKFGHADITLVDASSVHVWKPRFHEVATGAIDADLDAVDYRAHARLNHYRFEPGSMTWVDKDKRAITLAPITDAQGEEVLPERNLYYDYLVVAVGSQSNDFGTPGVRDHCLFMDTRAQAERFRERFMNTCLHANYRDEPVSVAIVGGGATGVELAAEIHHAVAMLKLYGHEHLDRKQLKVTVVEALPRILPGLSERVSAAAQERLEGLGVSVRTGVMVARATEDALITKDDETISADLMVWAAGVKAPDFVGKLEGFALNKINQIEVSPTLQAKGNDRVFVVGDCAFLKPDGDDKPIPPRAQAAQQMASHTAKNLQRLIMNRDPKPFRYRDHGSLVSLSNYSSVGMLMGNLKGGNFFVEGWLARLMYVGLYRMHQAALYGWPRTLMLLTAGRFSKLVRPRMKLH</sequence>
<comment type="cofactor">
    <cofactor evidence="1">
        <name>FAD</name>
        <dbReference type="ChEBI" id="CHEBI:57692"/>
    </cofactor>
</comment>
<keyword evidence="8" id="KW-1185">Reference proteome</keyword>
<dbReference type="SUPFAM" id="SSF51905">
    <property type="entry name" value="FAD/NAD(P)-binding domain"/>
    <property type="match status" value="1"/>
</dbReference>
<evidence type="ECO:0000256" key="2">
    <source>
        <dbReference type="ARBA" id="ARBA00005272"/>
    </source>
</evidence>
<dbReference type="RefSeq" id="WP_142947477.1">
    <property type="nucleotide sequence ID" value="NZ_ARXR01000001.1"/>
</dbReference>
<dbReference type="Gene3D" id="3.50.50.100">
    <property type="match status" value="1"/>
</dbReference>
<name>A0ABS0ABC2_9GAMM</name>
<keyword evidence="4" id="KW-0274">FAD</keyword>
<evidence type="ECO:0000256" key="4">
    <source>
        <dbReference type="ARBA" id="ARBA00022827"/>
    </source>
</evidence>
<keyword evidence="3" id="KW-0285">Flavoprotein</keyword>
<proteinExistence type="inferred from homology"/>
<dbReference type="EMBL" id="ARXR01000001">
    <property type="protein sequence ID" value="MBF5051436.1"/>
    <property type="molecule type" value="Genomic_DNA"/>
</dbReference>
<keyword evidence="5" id="KW-0560">Oxidoreductase</keyword>
<accession>A0ABS0ABC2</accession>
<dbReference type="PRINTS" id="PR00368">
    <property type="entry name" value="FADPNR"/>
</dbReference>
<evidence type="ECO:0000313" key="8">
    <source>
        <dbReference type="Proteomes" id="UP000644441"/>
    </source>
</evidence>